<sequence>MERENPSARDCLHPRRTTEQHVPEVDIQRRRTALLSHQECQPYPRQCQHQQVPGADFQEELSGESRIRISR</sequence>
<reference evidence="3" key="2">
    <citation type="submission" date="2025-09" db="UniProtKB">
        <authorList>
            <consortium name="Ensembl"/>
        </authorList>
    </citation>
    <scope>IDENTIFICATION</scope>
</reference>
<reference evidence="3" key="1">
    <citation type="submission" date="2025-08" db="UniProtKB">
        <authorList>
            <consortium name="Ensembl"/>
        </authorList>
    </citation>
    <scope>IDENTIFICATION</scope>
</reference>
<dbReference type="Ensembl" id="ENSNVIT00000008274.1">
    <property type="protein sequence ID" value="ENSNVIP00000007060.1"/>
    <property type="gene ID" value="ENSNVIG00000005611.1"/>
</dbReference>
<keyword evidence="4" id="KW-1185">Reference proteome</keyword>
<proteinExistence type="inferred from homology"/>
<name>A0A8C7AKI4_NEOVI</name>
<evidence type="ECO:0000256" key="1">
    <source>
        <dbReference type="ARBA" id="ARBA00009974"/>
    </source>
</evidence>
<dbReference type="InterPro" id="IPR009847">
    <property type="entry name" value="SNURF"/>
</dbReference>
<dbReference type="AlphaFoldDB" id="A0A8C7AKI4"/>
<evidence type="ECO:0000313" key="3">
    <source>
        <dbReference type="Ensembl" id="ENSNVIP00000007060.1"/>
    </source>
</evidence>
<comment type="similarity">
    <text evidence="1">Belongs to the SNURF family.</text>
</comment>
<evidence type="ECO:0000313" key="4">
    <source>
        <dbReference type="Proteomes" id="UP000694425"/>
    </source>
</evidence>
<dbReference type="GO" id="GO:0016607">
    <property type="term" value="C:nuclear speck"/>
    <property type="evidence" value="ECO:0007669"/>
    <property type="project" value="TreeGrafter"/>
</dbReference>
<protein>
    <submittedName>
        <fullName evidence="3">Uncharacterized protein</fullName>
    </submittedName>
</protein>
<feature type="region of interest" description="Disordered" evidence="2">
    <location>
        <begin position="41"/>
        <end position="71"/>
    </location>
</feature>
<dbReference type="Proteomes" id="UP000694425">
    <property type="component" value="Unplaced"/>
</dbReference>
<feature type="region of interest" description="Disordered" evidence="2">
    <location>
        <begin position="1"/>
        <end position="22"/>
    </location>
</feature>
<dbReference type="PANTHER" id="PTHR14508">
    <property type="entry name" value="SNRPN UPSTREAM READING FRAME PROTEIN, SNURF"/>
    <property type="match status" value="1"/>
</dbReference>
<dbReference type="PANTHER" id="PTHR14508:SF2">
    <property type="entry name" value="SNRPN UPSTREAM READING FRAME PROTEIN-RELATED"/>
    <property type="match status" value="1"/>
</dbReference>
<organism evidence="3 4">
    <name type="scientific">Neovison vison</name>
    <name type="common">American mink</name>
    <name type="synonym">Mustela vison</name>
    <dbReference type="NCBI Taxonomy" id="452646"/>
    <lineage>
        <taxon>Eukaryota</taxon>
        <taxon>Metazoa</taxon>
        <taxon>Chordata</taxon>
        <taxon>Craniata</taxon>
        <taxon>Vertebrata</taxon>
        <taxon>Euteleostomi</taxon>
        <taxon>Mammalia</taxon>
        <taxon>Eutheria</taxon>
        <taxon>Laurasiatheria</taxon>
        <taxon>Carnivora</taxon>
        <taxon>Caniformia</taxon>
        <taxon>Musteloidea</taxon>
        <taxon>Mustelidae</taxon>
        <taxon>Mustelinae</taxon>
        <taxon>Neogale</taxon>
    </lineage>
</organism>
<dbReference type="Pfam" id="PF07192">
    <property type="entry name" value="SNURF"/>
    <property type="match status" value="1"/>
</dbReference>
<evidence type="ECO:0000256" key="2">
    <source>
        <dbReference type="SAM" id="MobiDB-lite"/>
    </source>
</evidence>
<accession>A0A8C7AKI4</accession>